<evidence type="ECO:0000256" key="1">
    <source>
        <dbReference type="SAM" id="MobiDB-lite"/>
    </source>
</evidence>
<dbReference type="Proteomes" id="UP000527355">
    <property type="component" value="Unassembled WGS sequence"/>
</dbReference>
<evidence type="ECO:0000313" key="3">
    <source>
        <dbReference type="Proteomes" id="UP000527355"/>
    </source>
</evidence>
<evidence type="ECO:0000313" key="2">
    <source>
        <dbReference type="EMBL" id="KAF6368979.1"/>
    </source>
</evidence>
<dbReference type="EMBL" id="JABWUV010000003">
    <property type="protein sequence ID" value="KAF6368979.1"/>
    <property type="molecule type" value="Genomic_DNA"/>
</dbReference>
<reference evidence="2 3" key="1">
    <citation type="journal article" date="2020" name="Nature">
        <title>Six reference-quality genomes reveal evolution of bat adaptations.</title>
        <authorList>
            <person name="Jebb D."/>
            <person name="Huang Z."/>
            <person name="Pippel M."/>
            <person name="Hughes G.M."/>
            <person name="Lavrichenko K."/>
            <person name="Devanna P."/>
            <person name="Winkler S."/>
            <person name="Jermiin L.S."/>
            <person name="Skirmuntt E.C."/>
            <person name="Katzourakis A."/>
            <person name="Burkitt-Gray L."/>
            <person name="Ray D.A."/>
            <person name="Sullivan K.A.M."/>
            <person name="Roscito J.G."/>
            <person name="Kirilenko B.M."/>
            <person name="Davalos L.M."/>
            <person name="Corthals A.P."/>
            <person name="Power M.L."/>
            <person name="Jones G."/>
            <person name="Ransome R.D."/>
            <person name="Dechmann D.K.N."/>
            <person name="Locatelli A.G."/>
            <person name="Puechmaille S.J."/>
            <person name="Fedrigo O."/>
            <person name="Jarvis E.D."/>
            <person name="Hiller M."/>
            <person name="Vernes S.C."/>
            <person name="Myers E.W."/>
            <person name="Teeling E.C."/>
        </authorList>
    </citation>
    <scope>NUCLEOTIDE SEQUENCE [LARGE SCALE GENOMIC DNA]</scope>
    <source>
        <strain evidence="2">MMyoMyo1</strain>
        <tissue evidence="2">Flight muscle</tissue>
    </source>
</reference>
<protein>
    <submittedName>
        <fullName evidence="2">Uncharacterized protein</fullName>
    </submittedName>
</protein>
<name>A0A7J7Z4D3_MYOMY</name>
<feature type="region of interest" description="Disordered" evidence="1">
    <location>
        <begin position="41"/>
        <end position="60"/>
    </location>
</feature>
<feature type="compositionally biased region" description="Basic and acidic residues" evidence="1">
    <location>
        <begin position="45"/>
        <end position="57"/>
    </location>
</feature>
<dbReference type="AlphaFoldDB" id="A0A7J7Z4D3"/>
<sequence>MPESIRDDRKGRRNENEGILVLKYTGAEGRSISAAHFHRHQPRKGIRERGPREDWEGGRQGYPHRCSHSVPFPAPQRHLDFLCGVTCARVCGRAATWNPGACLHHKPEGPGLAWPTAKRQASYWAQPLVLKARLEEERGKAQQRPSHAPAR</sequence>
<organism evidence="2 3">
    <name type="scientific">Myotis myotis</name>
    <name type="common">Greater mouse-eared bat</name>
    <name type="synonym">Vespertilio myotis</name>
    <dbReference type="NCBI Taxonomy" id="51298"/>
    <lineage>
        <taxon>Eukaryota</taxon>
        <taxon>Metazoa</taxon>
        <taxon>Chordata</taxon>
        <taxon>Craniata</taxon>
        <taxon>Vertebrata</taxon>
        <taxon>Euteleostomi</taxon>
        <taxon>Mammalia</taxon>
        <taxon>Eutheria</taxon>
        <taxon>Laurasiatheria</taxon>
        <taxon>Chiroptera</taxon>
        <taxon>Yangochiroptera</taxon>
        <taxon>Vespertilionidae</taxon>
        <taxon>Myotis</taxon>
    </lineage>
</organism>
<gene>
    <name evidence="2" type="ORF">mMyoMyo1_010388</name>
</gene>
<keyword evidence="3" id="KW-1185">Reference proteome</keyword>
<accession>A0A7J7Z4D3</accession>
<proteinExistence type="predicted"/>
<comment type="caution">
    <text evidence="2">The sequence shown here is derived from an EMBL/GenBank/DDBJ whole genome shotgun (WGS) entry which is preliminary data.</text>
</comment>